<evidence type="ECO:0000256" key="4">
    <source>
        <dbReference type="ARBA" id="ARBA00022777"/>
    </source>
</evidence>
<dbReference type="PANTHER" id="PTHR45646:SF11">
    <property type="entry name" value="SERINE_THREONINE-PROTEIN KINASE DOA"/>
    <property type="match status" value="1"/>
</dbReference>
<organism evidence="11">
    <name type="scientific">Salpingoeca rosetta (strain ATCC 50818 / BSB-021)</name>
    <dbReference type="NCBI Taxonomy" id="946362"/>
    <lineage>
        <taxon>Eukaryota</taxon>
        <taxon>Choanoflagellata</taxon>
        <taxon>Craspedida</taxon>
        <taxon>Salpingoecidae</taxon>
        <taxon>Salpingoeca</taxon>
    </lineage>
</organism>
<sequence>MTGRKRKHSPDHSHKRRPQDDGHMRVRTQDQLRAPDTTYTVDKRLGEGTFGRVYECTSGGHRVAVKIIRNIPKYITAAQEERKILTCISKRDSEQQHPCVHLLNYFELDGHVCMVFPLLGQSLYDVLKDHSFIPFTMETLRSISHQCIAALTFLHRNMITHTDIKPENILFEGPVNVKELFSKPTELHVDNPRIKMIDFGSATFDWDYHTRVVTTRHYRAPEVILETGWSHPCDIWSIAFVLLELYTGETTFQTHDNVEHLALMEALLGPLPPSMLKESSKRYGDADGLLRWPELAEGTSSVRYVGDRPERLDEYFTSLPEDQQMLSFIRAMVAYEPADRATAAELMHHDFFVNPVPTSVKEKRS</sequence>
<dbReference type="eggNOG" id="KOG0671">
    <property type="taxonomic scope" value="Eukaryota"/>
</dbReference>
<dbReference type="PROSITE" id="PS00108">
    <property type="entry name" value="PROTEIN_KINASE_ST"/>
    <property type="match status" value="1"/>
</dbReference>
<dbReference type="InterPro" id="IPR000719">
    <property type="entry name" value="Prot_kinase_dom"/>
</dbReference>
<feature type="compositionally biased region" description="Basic residues" evidence="8">
    <location>
        <begin position="1"/>
        <end position="17"/>
    </location>
</feature>
<feature type="region of interest" description="Disordered" evidence="8">
    <location>
        <begin position="1"/>
        <end position="32"/>
    </location>
</feature>
<dbReference type="GO" id="GO:0005634">
    <property type="term" value="C:nucleus"/>
    <property type="evidence" value="ECO:0007669"/>
    <property type="project" value="TreeGrafter"/>
</dbReference>
<dbReference type="KEGG" id="sre:PTSG_01985"/>
<feature type="domain" description="Protein kinase" evidence="9">
    <location>
        <begin position="39"/>
        <end position="352"/>
    </location>
</feature>
<evidence type="ECO:0000259" key="9">
    <source>
        <dbReference type="PROSITE" id="PS50011"/>
    </source>
</evidence>
<dbReference type="InterPro" id="IPR011009">
    <property type="entry name" value="Kinase-like_dom_sf"/>
</dbReference>
<evidence type="ECO:0000256" key="8">
    <source>
        <dbReference type="SAM" id="MobiDB-lite"/>
    </source>
</evidence>
<evidence type="ECO:0000256" key="1">
    <source>
        <dbReference type="ARBA" id="ARBA00022527"/>
    </source>
</evidence>
<dbReference type="InterPro" id="IPR017441">
    <property type="entry name" value="Protein_kinase_ATP_BS"/>
</dbReference>
<dbReference type="EMBL" id="GL832957">
    <property type="protein sequence ID" value="EGD79016.1"/>
    <property type="molecule type" value="Genomic_DNA"/>
</dbReference>
<dbReference type="STRING" id="946362.F2TZJ2"/>
<keyword evidence="5 6" id="KW-0067">ATP-binding</keyword>
<dbReference type="GO" id="GO:0005524">
    <property type="term" value="F:ATP binding"/>
    <property type="evidence" value="ECO:0007669"/>
    <property type="project" value="UniProtKB-UniRule"/>
</dbReference>
<feature type="compositionally biased region" description="Basic and acidic residues" evidence="8">
    <location>
        <begin position="18"/>
        <end position="30"/>
    </location>
</feature>
<evidence type="ECO:0000256" key="6">
    <source>
        <dbReference type="PROSITE-ProRule" id="PRU10141"/>
    </source>
</evidence>
<keyword evidence="3 6" id="KW-0547">Nucleotide-binding</keyword>
<dbReference type="SMART" id="SM00220">
    <property type="entry name" value="S_TKc"/>
    <property type="match status" value="1"/>
</dbReference>
<dbReference type="GO" id="GO:0043484">
    <property type="term" value="P:regulation of RNA splicing"/>
    <property type="evidence" value="ECO:0007669"/>
    <property type="project" value="TreeGrafter"/>
</dbReference>
<dbReference type="OrthoDB" id="283111at2759"/>
<comment type="similarity">
    <text evidence="7">Belongs to the protein kinase superfamily.</text>
</comment>
<name>F2TZJ2_SALR5</name>
<evidence type="ECO:0000256" key="7">
    <source>
        <dbReference type="RuleBase" id="RU000304"/>
    </source>
</evidence>
<dbReference type="Proteomes" id="UP000007799">
    <property type="component" value="Unassembled WGS sequence"/>
</dbReference>
<dbReference type="FunCoup" id="F2TZJ2">
    <property type="interactions" value="1620"/>
</dbReference>
<dbReference type="RefSeq" id="XP_004997972.1">
    <property type="nucleotide sequence ID" value="XM_004997915.1"/>
</dbReference>
<evidence type="ECO:0000313" key="11">
    <source>
        <dbReference type="Proteomes" id="UP000007799"/>
    </source>
</evidence>
<dbReference type="InterPro" id="IPR051175">
    <property type="entry name" value="CLK_kinases"/>
</dbReference>
<keyword evidence="11" id="KW-1185">Reference proteome</keyword>
<evidence type="ECO:0000313" key="10">
    <source>
        <dbReference type="EMBL" id="EGD79016.1"/>
    </source>
</evidence>
<gene>
    <name evidence="10" type="ORF">PTSG_01985</name>
</gene>
<evidence type="ECO:0000256" key="3">
    <source>
        <dbReference type="ARBA" id="ARBA00022741"/>
    </source>
</evidence>
<keyword evidence="4 10" id="KW-0418">Kinase</keyword>
<dbReference type="Gene3D" id="1.10.510.10">
    <property type="entry name" value="Transferase(Phosphotransferase) domain 1"/>
    <property type="match status" value="1"/>
</dbReference>
<evidence type="ECO:0000256" key="5">
    <source>
        <dbReference type="ARBA" id="ARBA00022840"/>
    </source>
</evidence>
<feature type="binding site" evidence="6">
    <location>
        <position position="66"/>
    </location>
    <ligand>
        <name>ATP</name>
        <dbReference type="ChEBI" id="CHEBI:30616"/>
    </ligand>
</feature>
<keyword evidence="1 7" id="KW-0723">Serine/threonine-protein kinase</keyword>
<dbReference type="SUPFAM" id="SSF56112">
    <property type="entry name" value="Protein kinase-like (PK-like)"/>
    <property type="match status" value="1"/>
</dbReference>
<dbReference type="OMA" id="GSHREHY"/>
<reference evidence="10" key="1">
    <citation type="submission" date="2009-08" db="EMBL/GenBank/DDBJ databases">
        <title>Annotation of Salpingoeca rosetta.</title>
        <authorList>
            <consortium name="The Broad Institute Genome Sequencing Platform"/>
            <person name="Russ C."/>
            <person name="Cuomo C."/>
            <person name="Burger G."/>
            <person name="Gray M.W."/>
            <person name="Holland P.W.H."/>
            <person name="King N."/>
            <person name="Lang F.B.F."/>
            <person name="Roger A.J."/>
            <person name="Ruiz-Trillo I."/>
            <person name="Young S.K."/>
            <person name="Zeng Q."/>
            <person name="Gargeya S."/>
            <person name="Alvarado L."/>
            <person name="Berlin A."/>
            <person name="Chapman S.B."/>
            <person name="Chen Z."/>
            <person name="Freedman E."/>
            <person name="Gellesch M."/>
            <person name="Goldberg J."/>
            <person name="Griggs A."/>
            <person name="Gujja S."/>
            <person name="Heilman E."/>
            <person name="Heiman D."/>
            <person name="Howarth C."/>
            <person name="Mehta T."/>
            <person name="Neiman D."/>
            <person name="Pearson M."/>
            <person name="Roberts A."/>
            <person name="Saif S."/>
            <person name="Shea T."/>
            <person name="Shenoy N."/>
            <person name="Sisk P."/>
            <person name="Stolte C."/>
            <person name="Sykes S."/>
            <person name="White J."/>
            <person name="Yandava C."/>
            <person name="Haas B."/>
            <person name="Nusbaum C."/>
            <person name="Birren B."/>
        </authorList>
    </citation>
    <scope>NUCLEOTIDE SEQUENCE [LARGE SCALE GENOMIC DNA]</scope>
    <source>
        <strain evidence="10">ATCC 50818</strain>
    </source>
</reference>
<dbReference type="Gene3D" id="3.30.200.20">
    <property type="entry name" value="Phosphorylase Kinase, domain 1"/>
    <property type="match status" value="1"/>
</dbReference>
<dbReference type="GO" id="GO:0004674">
    <property type="term" value="F:protein serine/threonine kinase activity"/>
    <property type="evidence" value="ECO:0007669"/>
    <property type="project" value="UniProtKB-KW"/>
</dbReference>
<accession>F2TZJ2</accession>
<dbReference type="InParanoid" id="F2TZJ2"/>
<evidence type="ECO:0000256" key="2">
    <source>
        <dbReference type="ARBA" id="ARBA00022679"/>
    </source>
</evidence>
<dbReference type="PROSITE" id="PS50011">
    <property type="entry name" value="PROTEIN_KINASE_DOM"/>
    <property type="match status" value="1"/>
</dbReference>
<proteinExistence type="inferred from homology"/>
<dbReference type="AlphaFoldDB" id="F2TZJ2"/>
<dbReference type="GeneID" id="16078568"/>
<dbReference type="Pfam" id="PF00069">
    <property type="entry name" value="Pkinase"/>
    <property type="match status" value="1"/>
</dbReference>
<dbReference type="InterPro" id="IPR008271">
    <property type="entry name" value="Ser/Thr_kinase_AS"/>
</dbReference>
<dbReference type="PANTHER" id="PTHR45646">
    <property type="entry name" value="SERINE/THREONINE-PROTEIN KINASE DOA-RELATED"/>
    <property type="match status" value="1"/>
</dbReference>
<keyword evidence="2" id="KW-0808">Transferase</keyword>
<protein>
    <submittedName>
        <fullName evidence="10">CMGC/CLK protein kinase</fullName>
    </submittedName>
</protein>
<dbReference type="PROSITE" id="PS00107">
    <property type="entry name" value="PROTEIN_KINASE_ATP"/>
    <property type="match status" value="1"/>
</dbReference>